<dbReference type="HOGENOM" id="CLU_3148129_0_0_2"/>
<accession>M1IX40</accession>
<dbReference type="Proteomes" id="UP000011281">
    <property type="component" value="Chromosome"/>
</dbReference>
<dbReference type="AlphaFoldDB" id="M1IX40"/>
<evidence type="ECO:0000313" key="1">
    <source>
        <dbReference type="EMBL" id="AGE71804.1"/>
    </source>
</evidence>
<sequence>MSGLLKYNTNILEESRNATEITKKLGDKLLTKCMFKGKKESAEKNQKK</sequence>
<gene>
    <name evidence="1" type="ORF">SacN8_09220</name>
</gene>
<dbReference type="KEGG" id="sacn:SacN8_09220"/>
<dbReference type="EMBL" id="CP002817">
    <property type="protein sequence ID" value="AGE71804.1"/>
    <property type="molecule type" value="Genomic_DNA"/>
</dbReference>
<dbReference type="PATRIC" id="fig|1028566.6.peg.1828"/>
<evidence type="ECO:0000313" key="2">
    <source>
        <dbReference type="Proteomes" id="UP000011281"/>
    </source>
</evidence>
<proteinExistence type="predicted"/>
<protein>
    <submittedName>
        <fullName evidence="1">Uncharacterized protein</fullName>
    </submittedName>
</protein>
<reference evidence="1 2" key="1">
    <citation type="journal article" date="2012" name="ISME J.">
        <title>Genomic evidence of rapid, global-scale gene flow in a Sulfolobus species.</title>
        <authorList>
            <person name="Mao D."/>
            <person name="Grogan D."/>
        </authorList>
    </citation>
    <scope>NUCLEOTIDE SEQUENCE [LARGE SCALE GENOMIC DNA]</scope>
    <source>
        <strain evidence="1 2">N8</strain>
    </source>
</reference>
<name>M1IX40_9CREN</name>
<organism evidence="2">
    <name type="scientific">Sulfolobus acidocaldarius N8</name>
    <dbReference type="NCBI Taxonomy" id="1028566"/>
    <lineage>
        <taxon>Archaea</taxon>
        <taxon>Thermoproteota</taxon>
        <taxon>Thermoprotei</taxon>
        <taxon>Sulfolobales</taxon>
        <taxon>Sulfolobaceae</taxon>
        <taxon>Sulfolobus</taxon>
    </lineage>
</organism>